<dbReference type="SUPFAM" id="SSF51569">
    <property type="entry name" value="Aldolase"/>
    <property type="match status" value="1"/>
</dbReference>
<gene>
    <name evidence="3" type="ORF">S12H4_29727</name>
</gene>
<dbReference type="InterPro" id="IPR013785">
    <property type="entry name" value="Aldolase_TIM"/>
</dbReference>
<dbReference type="InterPro" id="IPR006218">
    <property type="entry name" value="DAHP1/KDSA"/>
</dbReference>
<feature type="non-terminal residue" evidence="3">
    <location>
        <position position="219"/>
    </location>
</feature>
<accession>X1V4Z4</accession>
<dbReference type="NCBIfam" id="NF009239">
    <property type="entry name" value="PRK12595.1"/>
    <property type="match status" value="1"/>
</dbReference>
<dbReference type="GO" id="GO:0009073">
    <property type="term" value="P:aromatic amino acid family biosynthetic process"/>
    <property type="evidence" value="ECO:0007669"/>
    <property type="project" value="InterPro"/>
</dbReference>
<dbReference type="EMBL" id="BARW01017174">
    <property type="protein sequence ID" value="GAI99679.1"/>
    <property type="molecule type" value="Genomic_DNA"/>
</dbReference>
<keyword evidence="1" id="KW-0808">Transferase</keyword>
<proteinExistence type="predicted"/>
<evidence type="ECO:0000259" key="2">
    <source>
        <dbReference type="Pfam" id="PF00793"/>
    </source>
</evidence>
<evidence type="ECO:0000313" key="3">
    <source>
        <dbReference type="EMBL" id="GAI99679.1"/>
    </source>
</evidence>
<organism evidence="3">
    <name type="scientific">marine sediment metagenome</name>
    <dbReference type="NCBI Taxonomy" id="412755"/>
    <lineage>
        <taxon>unclassified sequences</taxon>
        <taxon>metagenomes</taxon>
        <taxon>ecological metagenomes</taxon>
    </lineage>
</organism>
<dbReference type="PANTHER" id="PTHR43018:SF2">
    <property type="entry name" value="PHOSPHO-2-DEHYDRO-3-DEOXYHEPTONATE ALDOLASE"/>
    <property type="match status" value="1"/>
</dbReference>
<comment type="caution">
    <text evidence="3">The sequence shown here is derived from an EMBL/GenBank/DDBJ whole genome shotgun (WGS) entry which is preliminary data.</text>
</comment>
<protein>
    <recommendedName>
        <fullName evidence="2">DAHP synthetase I/KDSA domain-containing protein</fullName>
    </recommendedName>
</protein>
<name>X1V4Z4_9ZZZZ</name>
<dbReference type="GO" id="GO:0016832">
    <property type="term" value="F:aldehyde-lyase activity"/>
    <property type="evidence" value="ECO:0007669"/>
    <property type="project" value="InterPro"/>
</dbReference>
<dbReference type="InterPro" id="IPR006268">
    <property type="entry name" value="DAHP_syn_2"/>
</dbReference>
<dbReference type="NCBIfam" id="TIGR01361">
    <property type="entry name" value="DAHP_synth_Bsub"/>
    <property type="match status" value="1"/>
</dbReference>
<dbReference type="AlphaFoldDB" id="X1V4Z4"/>
<sequence length="219" mass="24624">MENKKEKLERIKDKDTVKLIEESYITVIAGPCAIESWEQLDAIAKVVKDLGLSFIRGGAYKPRTSPYSFQGLGEKGLKYLKEINVKYGLKTVTEVTNTENVDIIADNVDVLQIGTRNMSNFELLKKVGRVANERNKKVLLKRGWASSIKEWLLAVEYITLRGNTEVVLCERGIRTFETDTRFTLDLSAVPVIKKLSKLPIIVDPSHAVGQSDLVIPMSR</sequence>
<dbReference type="GO" id="GO:0016740">
    <property type="term" value="F:transferase activity"/>
    <property type="evidence" value="ECO:0007669"/>
    <property type="project" value="UniProtKB-KW"/>
</dbReference>
<evidence type="ECO:0000256" key="1">
    <source>
        <dbReference type="ARBA" id="ARBA00022679"/>
    </source>
</evidence>
<dbReference type="Gene3D" id="3.20.20.70">
    <property type="entry name" value="Aldolase class I"/>
    <property type="match status" value="1"/>
</dbReference>
<feature type="domain" description="DAHP synthetase I/KDSA" evidence="2">
    <location>
        <begin position="21"/>
        <end position="215"/>
    </location>
</feature>
<dbReference type="InterPro" id="IPR052899">
    <property type="entry name" value="Class-I_DAHP_synthase"/>
</dbReference>
<dbReference type="Pfam" id="PF00793">
    <property type="entry name" value="DAHP_synth_1"/>
    <property type="match status" value="1"/>
</dbReference>
<reference evidence="3" key="1">
    <citation type="journal article" date="2014" name="Front. Microbiol.">
        <title>High frequency of phylogenetically diverse reductive dehalogenase-homologous genes in deep subseafloor sedimentary metagenomes.</title>
        <authorList>
            <person name="Kawai M."/>
            <person name="Futagami T."/>
            <person name="Toyoda A."/>
            <person name="Takaki Y."/>
            <person name="Nishi S."/>
            <person name="Hori S."/>
            <person name="Arai W."/>
            <person name="Tsubouchi T."/>
            <person name="Morono Y."/>
            <person name="Uchiyama I."/>
            <person name="Ito T."/>
            <person name="Fujiyama A."/>
            <person name="Inagaki F."/>
            <person name="Takami H."/>
        </authorList>
    </citation>
    <scope>NUCLEOTIDE SEQUENCE</scope>
    <source>
        <strain evidence="3">Expedition CK06-06</strain>
    </source>
</reference>
<dbReference type="PANTHER" id="PTHR43018">
    <property type="entry name" value="PHOSPHO-2-DEHYDRO-3-DEOXYHEPTONATE ALDOLASE"/>
    <property type="match status" value="1"/>
</dbReference>